<dbReference type="EMBL" id="GBXM01064289">
    <property type="protein sequence ID" value="JAH44288.1"/>
    <property type="molecule type" value="Transcribed_RNA"/>
</dbReference>
<proteinExistence type="predicted"/>
<reference evidence="1" key="1">
    <citation type="submission" date="2014-11" db="EMBL/GenBank/DDBJ databases">
        <authorList>
            <person name="Amaro Gonzalez C."/>
        </authorList>
    </citation>
    <scope>NUCLEOTIDE SEQUENCE</scope>
</reference>
<dbReference type="AlphaFoldDB" id="A0A0E9SUU3"/>
<reference evidence="1" key="2">
    <citation type="journal article" date="2015" name="Fish Shellfish Immunol.">
        <title>Early steps in the European eel (Anguilla anguilla)-Vibrio vulnificus interaction in the gills: Role of the RtxA13 toxin.</title>
        <authorList>
            <person name="Callol A."/>
            <person name="Pajuelo D."/>
            <person name="Ebbesson L."/>
            <person name="Teles M."/>
            <person name="MacKenzie S."/>
            <person name="Amaro C."/>
        </authorList>
    </citation>
    <scope>NUCLEOTIDE SEQUENCE</scope>
</reference>
<name>A0A0E9SUU3_ANGAN</name>
<evidence type="ECO:0000313" key="1">
    <source>
        <dbReference type="EMBL" id="JAH44288.1"/>
    </source>
</evidence>
<sequence length="42" mass="5020">MRALFVIWQCWESLQKLTSKYEVPIFVKLFTLHTSTLFLLTS</sequence>
<organism evidence="1">
    <name type="scientific">Anguilla anguilla</name>
    <name type="common">European freshwater eel</name>
    <name type="synonym">Muraena anguilla</name>
    <dbReference type="NCBI Taxonomy" id="7936"/>
    <lineage>
        <taxon>Eukaryota</taxon>
        <taxon>Metazoa</taxon>
        <taxon>Chordata</taxon>
        <taxon>Craniata</taxon>
        <taxon>Vertebrata</taxon>
        <taxon>Euteleostomi</taxon>
        <taxon>Actinopterygii</taxon>
        <taxon>Neopterygii</taxon>
        <taxon>Teleostei</taxon>
        <taxon>Anguilliformes</taxon>
        <taxon>Anguillidae</taxon>
        <taxon>Anguilla</taxon>
    </lineage>
</organism>
<protein>
    <submittedName>
        <fullName evidence="1">Uncharacterized protein</fullName>
    </submittedName>
</protein>
<accession>A0A0E9SUU3</accession>